<organism evidence="11 12">
    <name type="scientific">Candidatus Aquitaenariimonas noxiae</name>
    <dbReference type="NCBI Taxonomy" id="1974741"/>
    <lineage>
        <taxon>Bacteria</taxon>
        <taxon>Pseudomonadati</taxon>
        <taxon>Candidatus Omnitrophota</taxon>
        <taxon>Candidatus Aquitaenariimonas</taxon>
    </lineage>
</organism>
<gene>
    <name evidence="11" type="ORF">COS99_04400</name>
</gene>
<feature type="transmembrane region" description="Helical" evidence="10">
    <location>
        <begin position="21"/>
        <end position="42"/>
    </location>
</feature>
<keyword evidence="4" id="KW-1003">Cell membrane</keyword>
<evidence type="ECO:0000256" key="4">
    <source>
        <dbReference type="ARBA" id="ARBA00022475"/>
    </source>
</evidence>
<feature type="transmembrane region" description="Helical" evidence="10">
    <location>
        <begin position="278"/>
        <end position="299"/>
    </location>
</feature>
<comment type="subcellular location">
    <subcellularLocation>
        <location evidence="1">Cell membrane</location>
        <topology evidence="1">Multi-pass membrane protein</topology>
    </subcellularLocation>
</comment>
<feature type="transmembrane region" description="Helical" evidence="10">
    <location>
        <begin position="166"/>
        <end position="187"/>
    </location>
</feature>
<reference evidence="11 12" key="1">
    <citation type="submission" date="2017-09" db="EMBL/GenBank/DDBJ databases">
        <title>Depth-based differentiation of microbial function through sediment-hosted aquifers and enrichment of novel symbionts in the deep terrestrial subsurface.</title>
        <authorList>
            <person name="Probst A.J."/>
            <person name="Ladd B."/>
            <person name="Jarett J.K."/>
            <person name="Geller-Mcgrath D.E."/>
            <person name="Sieber C.M."/>
            <person name="Emerson J.B."/>
            <person name="Anantharaman K."/>
            <person name="Thomas B.C."/>
            <person name="Malmstrom R."/>
            <person name="Stieglmeier M."/>
            <person name="Klingl A."/>
            <person name="Woyke T."/>
            <person name="Ryan C.M."/>
            <person name="Banfield J.F."/>
        </authorList>
    </citation>
    <scope>NUCLEOTIDE SEQUENCE [LARGE SCALE GENOMIC DNA]</scope>
    <source>
        <strain evidence="11">CG07_land_8_20_14_0_80_42_15</strain>
    </source>
</reference>
<name>A0A2J0KYZ4_9BACT</name>
<feature type="transmembrane region" description="Helical" evidence="10">
    <location>
        <begin position="233"/>
        <end position="258"/>
    </location>
</feature>
<feature type="transmembrane region" description="Helical" evidence="10">
    <location>
        <begin position="131"/>
        <end position="150"/>
    </location>
</feature>
<dbReference type="GO" id="GO:0042910">
    <property type="term" value="F:xenobiotic transmembrane transporter activity"/>
    <property type="evidence" value="ECO:0007669"/>
    <property type="project" value="InterPro"/>
</dbReference>
<keyword evidence="5 10" id="KW-0812">Transmembrane</keyword>
<feature type="transmembrane region" description="Helical" evidence="10">
    <location>
        <begin position="352"/>
        <end position="370"/>
    </location>
</feature>
<keyword evidence="8 10" id="KW-0472">Membrane</keyword>
<evidence type="ECO:0000256" key="3">
    <source>
        <dbReference type="ARBA" id="ARBA00022449"/>
    </source>
</evidence>
<keyword evidence="7" id="KW-0406">Ion transport</keyword>
<evidence type="ECO:0000256" key="5">
    <source>
        <dbReference type="ARBA" id="ARBA00022692"/>
    </source>
</evidence>
<dbReference type="AlphaFoldDB" id="A0A2J0KYZ4"/>
<protein>
    <recommendedName>
        <fullName evidence="9">Multidrug-efflux transporter</fullName>
    </recommendedName>
</protein>
<evidence type="ECO:0000256" key="10">
    <source>
        <dbReference type="SAM" id="Phobius"/>
    </source>
</evidence>
<feature type="transmembrane region" description="Helical" evidence="10">
    <location>
        <begin position="382"/>
        <end position="401"/>
    </location>
</feature>
<sequence length="446" mass="48767">MSLKETLRNKFQIKEIWSLSWPMALIMFYEFLIGLTDVYIAGKFGKEIQAAYGLAFQLYFAFIIIGMALGVGIVSVSSRLFTSGKTDKLNIAVNSSLALAIVSGMFFSLIGVLFSGDLINTLHIPQELKAYAIPFLTIYSLGFLFDYILLSTNGILRSCAMIKKSLWVMSVVCVMNVALNFALALGTPLGYKGIAAATVISLFAGSILSIFYVRKLVTGFKFSLGIVKEILNISWPSGLLQVFWQIGAVVLFLILSMLPTHNVEIIAALTNGLKIESFIFLPAFAFNMASAVLVGNLLGKNDKENAFRGGVATAIIGVAIVTVLTIIIIFNARHIAGFLSNNDTVVNESIRYIYIALLFEPIMAWGVILGGGLSGAGDTRSVMIVTALGIWCVRIPLSYIFGVYFGFGAIAIWWSMNFSILTQAIFLSKRYFGRRWIAQAGNRIAD</sequence>
<keyword evidence="6 10" id="KW-1133">Transmembrane helix</keyword>
<dbReference type="InterPro" id="IPR002528">
    <property type="entry name" value="MATE_fam"/>
</dbReference>
<evidence type="ECO:0000313" key="12">
    <source>
        <dbReference type="Proteomes" id="UP000230052"/>
    </source>
</evidence>
<dbReference type="CDD" id="cd13137">
    <property type="entry name" value="MATE_NorM_like"/>
    <property type="match status" value="1"/>
</dbReference>
<dbReference type="Proteomes" id="UP000230052">
    <property type="component" value="Unassembled WGS sequence"/>
</dbReference>
<dbReference type="GO" id="GO:0015297">
    <property type="term" value="F:antiporter activity"/>
    <property type="evidence" value="ECO:0007669"/>
    <property type="project" value="UniProtKB-KW"/>
</dbReference>
<keyword evidence="3" id="KW-0050">Antiport</keyword>
<dbReference type="Pfam" id="PF01554">
    <property type="entry name" value="MatE"/>
    <property type="match status" value="2"/>
</dbReference>
<dbReference type="GO" id="GO:0005886">
    <property type="term" value="C:plasma membrane"/>
    <property type="evidence" value="ECO:0007669"/>
    <property type="project" value="UniProtKB-SubCell"/>
</dbReference>
<proteinExistence type="predicted"/>
<feature type="transmembrane region" description="Helical" evidence="10">
    <location>
        <begin position="54"/>
        <end position="76"/>
    </location>
</feature>
<evidence type="ECO:0000256" key="6">
    <source>
        <dbReference type="ARBA" id="ARBA00022989"/>
    </source>
</evidence>
<evidence type="ECO:0000256" key="9">
    <source>
        <dbReference type="ARBA" id="ARBA00031636"/>
    </source>
</evidence>
<evidence type="ECO:0000256" key="2">
    <source>
        <dbReference type="ARBA" id="ARBA00022448"/>
    </source>
</evidence>
<dbReference type="InterPro" id="IPR048279">
    <property type="entry name" value="MdtK-like"/>
</dbReference>
<evidence type="ECO:0000313" key="11">
    <source>
        <dbReference type="EMBL" id="PIU41640.1"/>
    </source>
</evidence>
<dbReference type="InterPro" id="IPR050222">
    <property type="entry name" value="MATE_MdtK"/>
</dbReference>
<feature type="transmembrane region" description="Helical" evidence="10">
    <location>
        <begin position="311"/>
        <end position="332"/>
    </location>
</feature>
<dbReference type="PANTHER" id="PTHR43298">
    <property type="entry name" value="MULTIDRUG RESISTANCE PROTEIN NORM-RELATED"/>
    <property type="match status" value="1"/>
</dbReference>
<comment type="caution">
    <text evidence="11">The sequence shown here is derived from an EMBL/GenBank/DDBJ whole genome shotgun (WGS) entry which is preliminary data.</text>
</comment>
<feature type="transmembrane region" description="Helical" evidence="10">
    <location>
        <begin position="97"/>
        <end position="119"/>
    </location>
</feature>
<dbReference type="PANTHER" id="PTHR43298:SF2">
    <property type="entry name" value="FMN_FAD EXPORTER YEEO-RELATED"/>
    <property type="match status" value="1"/>
</dbReference>
<evidence type="ECO:0000256" key="8">
    <source>
        <dbReference type="ARBA" id="ARBA00023136"/>
    </source>
</evidence>
<accession>A0A2J0KYZ4</accession>
<dbReference type="GO" id="GO:0006811">
    <property type="term" value="P:monoatomic ion transport"/>
    <property type="evidence" value="ECO:0007669"/>
    <property type="project" value="UniProtKB-KW"/>
</dbReference>
<feature type="transmembrane region" description="Helical" evidence="10">
    <location>
        <begin position="193"/>
        <end position="213"/>
    </location>
</feature>
<dbReference type="NCBIfam" id="TIGR00797">
    <property type="entry name" value="matE"/>
    <property type="match status" value="1"/>
</dbReference>
<dbReference type="PIRSF" id="PIRSF006603">
    <property type="entry name" value="DinF"/>
    <property type="match status" value="1"/>
</dbReference>
<keyword evidence="2" id="KW-0813">Transport</keyword>
<evidence type="ECO:0000256" key="1">
    <source>
        <dbReference type="ARBA" id="ARBA00004651"/>
    </source>
</evidence>
<feature type="transmembrane region" description="Helical" evidence="10">
    <location>
        <begin position="407"/>
        <end position="427"/>
    </location>
</feature>
<evidence type="ECO:0000256" key="7">
    <source>
        <dbReference type="ARBA" id="ARBA00023065"/>
    </source>
</evidence>
<dbReference type="EMBL" id="PEWV01000041">
    <property type="protein sequence ID" value="PIU41640.1"/>
    <property type="molecule type" value="Genomic_DNA"/>
</dbReference>